<reference evidence="2 3" key="1">
    <citation type="submission" date="2017-07" db="EMBL/GenBank/DDBJ databases">
        <title>Niveispirillum cyanobacteriorum sp. nov., isolated from cyanobacterial aggregates in a eutrophic lake.</title>
        <authorList>
            <person name="Cai H."/>
        </authorList>
    </citation>
    <scope>NUCLEOTIDE SEQUENCE [LARGE SCALE GENOMIC DNA]</scope>
    <source>
        <strain evidence="3">TH1-14</strain>
    </source>
</reference>
<evidence type="ECO:0000256" key="1">
    <source>
        <dbReference type="SAM" id="MobiDB-lite"/>
    </source>
</evidence>
<dbReference type="EMBL" id="NOXU01000024">
    <property type="protein sequence ID" value="OYQ35778.1"/>
    <property type="molecule type" value="Genomic_DNA"/>
</dbReference>
<evidence type="ECO:0000313" key="2">
    <source>
        <dbReference type="EMBL" id="OYQ35778.1"/>
    </source>
</evidence>
<accession>A0A255Z2S4</accession>
<dbReference type="Proteomes" id="UP000216998">
    <property type="component" value="Unassembled WGS sequence"/>
</dbReference>
<keyword evidence="3" id="KW-1185">Reference proteome</keyword>
<sequence>MIPQPPPSCVDKPLIGRPRRWLRQWPGRLKSLLLLLMLAVAGALSGLGISGAEAERARDGLSTNGNLRTTLTETAPLLLQDECPRARPDLSNGDPPPTKAITTGAYQVALVVSAPVVRGQFGPDLNRDRAGHAARMPTGPPTVRSV</sequence>
<feature type="region of interest" description="Disordered" evidence="1">
    <location>
        <begin position="122"/>
        <end position="146"/>
    </location>
</feature>
<proteinExistence type="predicted"/>
<evidence type="ECO:0000313" key="3">
    <source>
        <dbReference type="Proteomes" id="UP000216998"/>
    </source>
</evidence>
<gene>
    <name evidence="2" type="ORF">CHU95_05730</name>
</gene>
<organism evidence="2 3">
    <name type="scientific">Niveispirillum lacus</name>
    <dbReference type="NCBI Taxonomy" id="1981099"/>
    <lineage>
        <taxon>Bacteria</taxon>
        <taxon>Pseudomonadati</taxon>
        <taxon>Pseudomonadota</taxon>
        <taxon>Alphaproteobacteria</taxon>
        <taxon>Rhodospirillales</taxon>
        <taxon>Azospirillaceae</taxon>
        <taxon>Niveispirillum</taxon>
    </lineage>
</organism>
<protein>
    <submittedName>
        <fullName evidence="2">Uncharacterized protein</fullName>
    </submittedName>
</protein>
<name>A0A255Z2S4_9PROT</name>
<comment type="caution">
    <text evidence="2">The sequence shown here is derived from an EMBL/GenBank/DDBJ whole genome shotgun (WGS) entry which is preliminary data.</text>
</comment>
<dbReference type="AlphaFoldDB" id="A0A255Z2S4"/>